<reference evidence="1 2" key="1">
    <citation type="submission" date="2014-06" db="EMBL/GenBank/DDBJ databases">
        <authorList>
            <person name="Urmite Genomes Urmite Genomes"/>
        </authorList>
    </citation>
    <scope>NUCLEOTIDE SEQUENCE [LARGE SCALE GENOMIC DNA]</scope>
</reference>
<evidence type="ECO:0000313" key="1">
    <source>
        <dbReference type="EMBL" id="CDZ77213.1"/>
    </source>
</evidence>
<dbReference type="RefSeq" id="WP_043873592.1">
    <property type="nucleotide sequence ID" value="NZ_CCVW01000001.1"/>
</dbReference>
<sequence length="269" mass="32504">MRTQSLREFANREIKMDRQGKYLYRKHRAYVIRKMIDDLFVIRQVPPTWQALTSEQVFKLVRHWINQKINVITIMRYMTIIRRFLEMSHCSISNIDNQSLGLSRPKARKKRKKAIQPELWRSFNDPFAKVIMALQTEFGLTFKEAIMIKTYIHVEEDSIRISRDIAFNSKDRYIPVRTENQKEILNLFNWLTNRRGNLLQLKSYDEIRIFWRSALARLRLSSTKSWRHLYAQQMHSLLLPQYGNYKTCLMIHDEMGIKSRNTLWLYLKN</sequence>
<gene>
    <name evidence="1" type="ORF">BN59_01495</name>
</gene>
<accession>A0A078KZL3</accession>
<dbReference type="Proteomes" id="UP000044071">
    <property type="component" value="Unassembled WGS sequence"/>
</dbReference>
<keyword evidence="2" id="KW-1185">Reference proteome</keyword>
<evidence type="ECO:0000313" key="2">
    <source>
        <dbReference type="Proteomes" id="UP000044071"/>
    </source>
</evidence>
<dbReference type="AlphaFoldDB" id="A0A078KZL3"/>
<name>A0A078KZL3_9GAMM</name>
<dbReference type="OrthoDB" id="5640382at2"/>
<protein>
    <submittedName>
        <fullName evidence="1">Uncharacterized protein</fullName>
    </submittedName>
</protein>
<dbReference type="EMBL" id="CCSB01000001">
    <property type="protein sequence ID" value="CDZ77213.1"/>
    <property type="molecule type" value="Genomic_DNA"/>
</dbReference>
<dbReference type="eggNOG" id="COG0582">
    <property type="taxonomic scope" value="Bacteria"/>
</dbReference>
<proteinExistence type="predicted"/>
<organism evidence="1 2">
    <name type="scientific">Legionella massiliensis</name>
    <dbReference type="NCBI Taxonomy" id="1034943"/>
    <lineage>
        <taxon>Bacteria</taxon>
        <taxon>Pseudomonadati</taxon>
        <taxon>Pseudomonadota</taxon>
        <taxon>Gammaproteobacteria</taxon>
        <taxon>Legionellales</taxon>
        <taxon>Legionellaceae</taxon>
        <taxon>Legionella</taxon>
    </lineage>
</organism>